<dbReference type="Proteomes" id="UP001596044">
    <property type="component" value="Unassembled WGS sequence"/>
</dbReference>
<dbReference type="EMBL" id="JBHSMJ010000051">
    <property type="protein sequence ID" value="MFC5452396.1"/>
    <property type="molecule type" value="Genomic_DNA"/>
</dbReference>
<dbReference type="RefSeq" id="WP_270880625.1">
    <property type="nucleotide sequence ID" value="NZ_JAQFVF010000034.1"/>
</dbReference>
<evidence type="ECO:0008006" key="3">
    <source>
        <dbReference type="Google" id="ProtNLM"/>
    </source>
</evidence>
<evidence type="ECO:0000313" key="2">
    <source>
        <dbReference type="Proteomes" id="UP001596044"/>
    </source>
</evidence>
<protein>
    <recommendedName>
        <fullName evidence="3">Phage tail protein</fullName>
    </recommendedName>
</protein>
<gene>
    <name evidence="1" type="ORF">ACFPOG_29735</name>
</gene>
<sequence>MREELVLKHAVGGRTFIQTGKKPLDYTITQEGSNWKISVHLTPEIDIQEILKWKQELNLFLFQEFEDQPTNKIWFYIKNGPVLYNEQIQLLTIVAESKIEYIPSNYSV</sequence>
<proteinExistence type="predicted"/>
<name>A0ABW0KHC3_9BACL</name>
<organism evidence="1 2">
    <name type="scientific">Paenibacillus aestuarii</name>
    <dbReference type="NCBI Taxonomy" id="516965"/>
    <lineage>
        <taxon>Bacteria</taxon>
        <taxon>Bacillati</taxon>
        <taxon>Bacillota</taxon>
        <taxon>Bacilli</taxon>
        <taxon>Bacillales</taxon>
        <taxon>Paenibacillaceae</taxon>
        <taxon>Paenibacillus</taxon>
    </lineage>
</organism>
<keyword evidence="2" id="KW-1185">Reference proteome</keyword>
<comment type="caution">
    <text evidence="1">The sequence shown here is derived from an EMBL/GenBank/DDBJ whole genome shotgun (WGS) entry which is preliminary data.</text>
</comment>
<evidence type="ECO:0000313" key="1">
    <source>
        <dbReference type="EMBL" id="MFC5452396.1"/>
    </source>
</evidence>
<reference evidence="2" key="1">
    <citation type="journal article" date="2019" name="Int. J. Syst. Evol. Microbiol.">
        <title>The Global Catalogue of Microorganisms (GCM) 10K type strain sequencing project: providing services to taxonomists for standard genome sequencing and annotation.</title>
        <authorList>
            <consortium name="The Broad Institute Genomics Platform"/>
            <consortium name="The Broad Institute Genome Sequencing Center for Infectious Disease"/>
            <person name="Wu L."/>
            <person name="Ma J."/>
        </authorList>
    </citation>
    <scope>NUCLEOTIDE SEQUENCE [LARGE SCALE GENOMIC DNA]</scope>
    <source>
        <strain evidence="2">KACC 11904</strain>
    </source>
</reference>
<accession>A0ABW0KHC3</accession>